<keyword evidence="1" id="KW-0472">Membrane</keyword>
<keyword evidence="1" id="KW-1133">Transmembrane helix</keyword>
<proteinExistence type="predicted"/>
<organism evidence="2">
    <name type="scientific">viral metagenome</name>
    <dbReference type="NCBI Taxonomy" id="1070528"/>
    <lineage>
        <taxon>unclassified sequences</taxon>
        <taxon>metagenomes</taxon>
        <taxon>organismal metagenomes</taxon>
    </lineage>
</organism>
<keyword evidence="1" id="KW-0812">Transmembrane</keyword>
<evidence type="ECO:0000313" key="2">
    <source>
        <dbReference type="EMBL" id="QHT02865.1"/>
    </source>
</evidence>
<reference evidence="2" key="1">
    <citation type="journal article" date="2020" name="Nature">
        <title>Giant virus diversity and host interactions through global metagenomics.</title>
        <authorList>
            <person name="Schulz F."/>
            <person name="Roux S."/>
            <person name="Paez-Espino D."/>
            <person name="Jungbluth S."/>
            <person name="Walsh D.A."/>
            <person name="Denef V.J."/>
            <person name="McMahon K.D."/>
            <person name="Konstantinidis K.T."/>
            <person name="Eloe-Fadrosh E.A."/>
            <person name="Kyrpides N.C."/>
            <person name="Woyke T."/>
        </authorList>
    </citation>
    <scope>NUCLEOTIDE SEQUENCE</scope>
    <source>
        <strain evidence="2">GVMAG-M-3300020727-4</strain>
    </source>
</reference>
<dbReference type="AlphaFoldDB" id="A0A6C0CH32"/>
<feature type="transmembrane region" description="Helical" evidence="1">
    <location>
        <begin position="6"/>
        <end position="24"/>
    </location>
</feature>
<name>A0A6C0CH32_9ZZZZ</name>
<accession>A0A6C0CH32</accession>
<dbReference type="EMBL" id="MN739403">
    <property type="protein sequence ID" value="QHT02865.1"/>
    <property type="molecule type" value="Genomic_DNA"/>
</dbReference>
<sequence length="96" mass="11690">MSKIGLFDKFIISTPIYGFIRGILYNYDRKDKNDKQFLIVDKSFFILSSIFFIIPTFLPSLYYDLRNIELYMKNQKDLMIQDWVTTCFYNIKHEYK</sequence>
<evidence type="ECO:0000256" key="1">
    <source>
        <dbReference type="SAM" id="Phobius"/>
    </source>
</evidence>
<protein>
    <submittedName>
        <fullName evidence="2">Uncharacterized protein</fullName>
    </submittedName>
</protein>
<feature type="transmembrane region" description="Helical" evidence="1">
    <location>
        <begin position="44"/>
        <end position="63"/>
    </location>
</feature>